<evidence type="ECO:0000256" key="1">
    <source>
        <dbReference type="SAM" id="SignalP"/>
    </source>
</evidence>
<reference evidence="2 3" key="1">
    <citation type="journal article" date="2015" name="Sci. Rep.">
        <title>The power of single molecule real-time sequencing technology in the de novo assembly of a eukaryotic genome.</title>
        <authorList>
            <person name="Sakai H."/>
            <person name="Naito K."/>
            <person name="Ogiso-Tanaka E."/>
            <person name="Takahashi Y."/>
            <person name="Iseki K."/>
            <person name="Muto C."/>
            <person name="Satou K."/>
            <person name="Teruya K."/>
            <person name="Shiroma A."/>
            <person name="Shimoji M."/>
            <person name="Hirano T."/>
            <person name="Itoh T."/>
            <person name="Kaga A."/>
            <person name="Tomooka N."/>
        </authorList>
    </citation>
    <scope>NUCLEOTIDE SEQUENCE [LARGE SCALE GENOMIC DNA]</scope>
    <source>
        <strain evidence="3">cv. Shumari</strain>
    </source>
</reference>
<evidence type="ECO:0000313" key="3">
    <source>
        <dbReference type="Proteomes" id="UP000291084"/>
    </source>
</evidence>
<dbReference type="Proteomes" id="UP000291084">
    <property type="component" value="Chromosome 3"/>
</dbReference>
<name>A0A0S3RMZ1_PHAAN</name>
<protein>
    <recommendedName>
        <fullName evidence="4">Secreted protein</fullName>
    </recommendedName>
</protein>
<feature type="signal peptide" evidence="1">
    <location>
        <begin position="1"/>
        <end position="17"/>
    </location>
</feature>
<keyword evidence="1" id="KW-0732">Signal</keyword>
<dbReference type="EMBL" id="AP015036">
    <property type="protein sequence ID" value="BAT81968.1"/>
    <property type="molecule type" value="Genomic_DNA"/>
</dbReference>
<keyword evidence="3" id="KW-1185">Reference proteome</keyword>
<gene>
    <name evidence="2" type="primary">Vigan.03G189300</name>
    <name evidence="2" type="ORF">VIGAN_03189300</name>
</gene>
<evidence type="ECO:0000313" key="2">
    <source>
        <dbReference type="EMBL" id="BAT81968.1"/>
    </source>
</evidence>
<proteinExistence type="predicted"/>
<accession>A0A0S3RMZ1</accession>
<evidence type="ECO:0008006" key="4">
    <source>
        <dbReference type="Google" id="ProtNLM"/>
    </source>
</evidence>
<dbReference type="AlphaFoldDB" id="A0A0S3RMZ1"/>
<sequence>MFFQLIQLLTKATLVLLQQPHNSTIGLNFIILPLKPKSHRPPHVLQLIIYPTHKPIRRLQVLIHYITSFCSCVQPSCHRTHLPF</sequence>
<feature type="chain" id="PRO_5006617230" description="Secreted protein" evidence="1">
    <location>
        <begin position="18"/>
        <end position="84"/>
    </location>
</feature>
<organism evidence="2 3">
    <name type="scientific">Vigna angularis var. angularis</name>
    <dbReference type="NCBI Taxonomy" id="157739"/>
    <lineage>
        <taxon>Eukaryota</taxon>
        <taxon>Viridiplantae</taxon>
        <taxon>Streptophyta</taxon>
        <taxon>Embryophyta</taxon>
        <taxon>Tracheophyta</taxon>
        <taxon>Spermatophyta</taxon>
        <taxon>Magnoliopsida</taxon>
        <taxon>eudicotyledons</taxon>
        <taxon>Gunneridae</taxon>
        <taxon>Pentapetalae</taxon>
        <taxon>rosids</taxon>
        <taxon>fabids</taxon>
        <taxon>Fabales</taxon>
        <taxon>Fabaceae</taxon>
        <taxon>Papilionoideae</taxon>
        <taxon>50 kb inversion clade</taxon>
        <taxon>NPAAA clade</taxon>
        <taxon>indigoferoid/millettioid clade</taxon>
        <taxon>Phaseoleae</taxon>
        <taxon>Vigna</taxon>
    </lineage>
</organism>